<protein>
    <recommendedName>
        <fullName evidence="5">Glutathione peroxidase</fullName>
    </recommendedName>
</protein>
<keyword evidence="3 5" id="KW-0560">Oxidoreductase</keyword>
<dbReference type="PANTHER" id="PTHR11592">
    <property type="entry name" value="GLUTATHIONE PEROXIDASE"/>
    <property type="match status" value="1"/>
</dbReference>
<dbReference type="Gene3D" id="3.40.30.10">
    <property type="entry name" value="Glutaredoxin"/>
    <property type="match status" value="1"/>
</dbReference>
<dbReference type="PROSITE" id="PS51355">
    <property type="entry name" value="GLUTATHIONE_PEROXID_3"/>
    <property type="match status" value="1"/>
</dbReference>
<dbReference type="GO" id="GO:0004601">
    <property type="term" value="F:peroxidase activity"/>
    <property type="evidence" value="ECO:0007669"/>
    <property type="project" value="UniProtKB-KW"/>
</dbReference>
<evidence type="ECO:0000256" key="5">
    <source>
        <dbReference type="RuleBase" id="RU000499"/>
    </source>
</evidence>
<dbReference type="PANTHER" id="PTHR11592:SF78">
    <property type="entry name" value="GLUTATHIONE PEROXIDASE"/>
    <property type="match status" value="1"/>
</dbReference>
<name>A0A1R4GGK4_9MICC</name>
<dbReference type="PROSITE" id="PS00460">
    <property type="entry name" value="GLUTATHIONE_PEROXID_1"/>
    <property type="match status" value="1"/>
</dbReference>
<dbReference type="GO" id="GO:0034599">
    <property type="term" value="P:cellular response to oxidative stress"/>
    <property type="evidence" value="ECO:0007669"/>
    <property type="project" value="TreeGrafter"/>
</dbReference>
<evidence type="ECO:0000256" key="4">
    <source>
        <dbReference type="PIRSR" id="PIRSR000303-1"/>
    </source>
</evidence>
<keyword evidence="2 5" id="KW-0575">Peroxidase</keyword>
<evidence type="ECO:0000256" key="2">
    <source>
        <dbReference type="ARBA" id="ARBA00022559"/>
    </source>
</evidence>
<reference evidence="6 7" key="1">
    <citation type="submission" date="2017-02" db="EMBL/GenBank/DDBJ databases">
        <authorList>
            <person name="Peterson S.W."/>
        </authorList>
    </citation>
    <scope>NUCLEOTIDE SEQUENCE [LARGE SCALE GENOMIC DNA]</scope>
    <source>
        <strain evidence="6 7">B Ar 00.02</strain>
    </source>
</reference>
<dbReference type="Proteomes" id="UP000195913">
    <property type="component" value="Unassembled WGS sequence"/>
</dbReference>
<dbReference type="InterPro" id="IPR000889">
    <property type="entry name" value="Glutathione_peroxidase"/>
</dbReference>
<dbReference type="Pfam" id="PF00255">
    <property type="entry name" value="GSHPx"/>
    <property type="match status" value="1"/>
</dbReference>
<evidence type="ECO:0000256" key="3">
    <source>
        <dbReference type="ARBA" id="ARBA00023002"/>
    </source>
</evidence>
<dbReference type="FunFam" id="3.40.30.10:FF:000010">
    <property type="entry name" value="Glutathione peroxidase"/>
    <property type="match status" value="1"/>
</dbReference>
<sequence>MSQRISTLRDIAITFNDGTTSTFGEAFADRTVLVVNVASKCGFTPQYAGLEELYTTYRDQGLVVLGVPSNQFMGQEPGTDADIEEFCQVNYGVTFPLATKTDVNGPEAHPLYRELTAYPTGEVQDIGWNFEKFLVGADGVVLGRFASKVEPLSDELVEAVRAAL</sequence>
<organism evidence="6 7">
    <name type="scientific">Arthrobacter rhombi</name>
    <dbReference type="NCBI Taxonomy" id="71253"/>
    <lineage>
        <taxon>Bacteria</taxon>
        <taxon>Bacillati</taxon>
        <taxon>Actinomycetota</taxon>
        <taxon>Actinomycetes</taxon>
        <taxon>Micrococcales</taxon>
        <taxon>Micrococcaceae</taxon>
        <taxon>Arthrobacter</taxon>
    </lineage>
</organism>
<dbReference type="EMBL" id="FUHW01000037">
    <property type="protein sequence ID" value="SJM67062.1"/>
    <property type="molecule type" value="Genomic_DNA"/>
</dbReference>
<dbReference type="InterPro" id="IPR036249">
    <property type="entry name" value="Thioredoxin-like_sf"/>
</dbReference>
<dbReference type="RefSeq" id="WP_086999174.1">
    <property type="nucleotide sequence ID" value="NZ_FUHW01000037.1"/>
</dbReference>
<keyword evidence="7" id="KW-1185">Reference proteome</keyword>
<gene>
    <name evidence="6" type="ORF">FM101_10200</name>
</gene>
<evidence type="ECO:0000256" key="1">
    <source>
        <dbReference type="ARBA" id="ARBA00006926"/>
    </source>
</evidence>
<proteinExistence type="inferred from homology"/>
<dbReference type="PIRSF" id="PIRSF000303">
    <property type="entry name" value="Glutathion_perox"/>
    <property type="match status" value="1"/>
</dbReference>
<evidence type="ECO:0000313" key="7">
    <source>
        <dbReference type="Proteomes" id="UP000195913"/>
    </source>
</evidence>
<accession>A0A1R4GGK4</accession>
<dbReference type="AlphaFoldDB" id="A0A1R4GGK4"/>
<comment type="similarity">
    <text evidence="1 5">Belongs to the glutathione peroxidase family.</text>
</comment>
<evidence type="ECO:0000313" key="6">
    <source>
        <dbReference type="EMBL" id="SJM67062.1"/>
    </source>
</evidence>
<dbReference type="CDD" id="cd00340">
    <property type="entry name" value="GSH_Peroxidase"/>
    <property type="match status" value="1"/>
</dbReference>
<dbReference type="SUPFAM" id="SSF52833">
    <property type="entry name" value="Thioredoxin-like"/>
    <property type="match status" value="1"/>
</dbReference>
<feature type="active site" evidence="4">
    <location>
        <position position="41"/>
    </location>
</feature>
<dbReference type="InterPro" id="IPR029759">
    <property type="entry name" value="GPX_AS"/>
</dbReference>
<dbReference type="PRINTS" id="PR01011">
    <property type="entry name" value="GLUTPROXDASE"/>
</dbReference>